<dbReference type="OrthoDB" id="497854at2759"/>
<organism evidence="1 2">
    <name type="scientific">Bathycoccus prasinos</name>
    <dbReference type="NCBI Taxonomy" id="41875"/>
    <lineage>
        <taxon>Eukaryota</taxon>
        <taxon>Viridiplantae</taxon>
        <taxon>Chlorophyta</taxon>
        <taxon>Mamiellophyceae</taxon>
        <taxon>Mamiellales</taxon>
        <taxon>Bathycoccaceae</taxon>
        <taxon>Bathycoccus</taxon>
    </lineage>
</organism>
<dbReference type="AlphaFoldDB" id="K8EI65"/>
<dbReference type="EMBL" id="FO082271">
    <property type="protein sequence ID" value="CCO17716.1"/>
    <property type="molecule type" value="Genomic_DNA"/>
</dbReference>
<reference evidence="1 2" key="1">
    <citation type="submission" date="2011-10" db="EMBL/GenBank/DDBJ databases">
        <authorList>
            <person name="Genoscope - CEA"/>
        </authorList>
    </citation>
    <scope>NUCLEOTIDE SEQUENCE [LARGE SCALE GENOMIC DNA]</scope>
    <source>
        <strain evidence="1 2">RCC 1105</strain>
    </source>
</reference>
<dbReference type="KEGG" id="bpg:Bathy08g00770"/>
<dbReference type="RefSeq" id="XP_007511595.1">
    <property type="nucleotide sequence ID" value="XM_007511533.1"/>
</dbReference>
<protein>
    <submittedName>
        <fullName evidence="1">Uncharacterized protein</fullName>
    </submittedName>
</protein>
<keyword evidence="2" id="KW-1185">Reference proteome</keyword>
<dbReference type="GeneID" id="19014056"/>
<evidence type="ECO:0000313" key="1">
    <source>
        <dbReference type="EMBL" id="CCO17716.1"/>
    </source>
</evidence>
<sequence length="224" mass="25222">MNKTKRMKKNIIVTKSGMEEDAIDAYNNASPMPPNVAPEEFERFYQLISCETTEEVIAKAEEFGEQGVLTEGVVAAAHAMLEESKKRNDDERVIASLQGVLSFLVQLYQKYNAPPTLGVIDNIIREWQIMAEKGETTDEKMKEIVQTVAKEGNVELAELAGAVDGFKASMDEQDVQFEQQEEELRSRPEGVTPEVDEELTQMRTMRLAAKEQMVLVGKMVKEIM</sequence>
<proteinExistence type="predicted"/>
<accession>K8EI65</accession>
<dbReference type="Proteomes" id="UP000198341">
    <property type="component" value="Chromosome 8"/>
</dbReference>
<gene>
    <name evidence="1" type="ORF">Bathy08g00770</name>
</gene>
<evidence type="ECO:0000313" key="2">
    <source>
        <dbReference type="Proteomes" id="UP000198341"/>
    </source>
</evidence>
<name>K8EI65_9CHLO</name>